<dbReference type="PANTHER" id="PTHR19143">
    <property type="entry name" value="FIBRINOGEN/TENASCIN/ANGIOPOEITIN"/>
    <property type="match status" value="1"/>
</dbReference>
<dbReference type="GeneTree" id="ENSGT00940000164423"/>
<dbReference type="AlphaFoldDB" id="A0A8C5R7R0"/>
<reference evidence="2" key="1">
    <citation type="submission" date="2025-08" db="UniProtKB">
        <authorList>
            <consortium name="Ensembl"/>
        </authorList>
    </citation>
    <scope>IDENTIFICATION</scope>
</reference>
<evidence type="ECO:0000313" key="2">
    <source>
        <dbReference type="Ensembl" id="ENSLLEP00000048270.1"/>
    </source>
</evidence>
<dbReference type="Ensembl" id="ENSLLET00000050155.1">
    <property type="protein sequence ID" value="ENSLLEP00000048270.1"/>
    <property type="gene ID" value="ENSLLEG00000030453.1"/>
</dbReference>
<dbReference type="InterPro" id="IPR036056">
    <property type="entry name" value="Fibrinogen-like_C"/>
</dbReference>
<feature type="domain" description="Fibrinogen C-terminal" evidence="1">
    <location>
        <begin position="14"/>
        <end position="228"/>
    </location>
</feature>
<keyword evidence="3" id="KW-1185">Reference proteome</keyword>
<proteinExistence type="predicted"/>
<dbReference type="PROSITE" id="PS51406">
    <property type="entry name" value="FIBRINOGEN_C_2"/>
    <property type="match status" value="1"/>
</dbReference>
<dbReference type="GO" id="GO:0005615">
    <property type="term" value="C:extracellular space"/>
    <property type="evidence" value="ECO:0007669"/>
    <property type="project" value="TreeGrafter"/>
</dbReference>
<dbReference type="OrthoDB" id="6345539at2759"/>
<accession>A0A8C5R7R0</accession>
<organism evidence="2 3">
    <name type="scientific">Leptobrachium leishanense</name>
    <name type="common">Leishan spiny toad</name>
    <dbReference type="NCBI Taxonomy" id="445787"/>
    <lineage>
        <taxon>Eukaryota</taxon>
        <taxon>Metazoa</taxon>
        <taxon>Chordata</taxon>
        <taxon>Craniata</taxon>
        <taxon>Vertebrata</taxon>
        <taxon>Euteleostomi</taxon>
        <taxon>Amphibia</taxon>
        <taxon>Batrachia</taxon>
        <taxon>Anura</taxon>
        <taxon>Pelobatoidea</taxon>
        <taxon>Megophryidae</taxon>
        <taxon>Leptobrachium</taxon>
    </lineage>
</organism>
<evidence type="ECO:0000313" key="3">
    <source>
        <dbReference type="Proteomes" id="UP000694569"/>
    </source>
</evidence>
<dbReference type="CDD" id="cd00087">
    <property type="entry name" value="FReD"/>
    <property type="match status" value="1"/>
</dbReference>
<sequence>MRGVYESITEFHSNTVIKFTVICGVPRSATDGLYIIQPANDPIAVFCIMQDGGWTVVQHITANSSLDFDRTWKYYKLGFGNILGDHWLGNEYMHQLTQPPGTHRLGIKLVTTEGEIKWGVYDPVLIESEESYYRLRLGLYHGSASDALTHDTDAYLHDNQRFTTRDSDNDNYFLNCALLENQGVAGGGWWYDACASANLNRRNSIYWQKDCNKDKPCKYASMMLQPTLGKGYGQTIQPDIGPCIQSPVYPSDP</sequence>
<dbReference type="Pfam" id="PF00147">
    <property type="entry name" value="Fibrinogen_C"/>
    <property type="match status" value="1"/>
</dbReference>
<dbReference type="Gene3D" id="3.90.215.10">
    <property type="entry name" value="Gamma Fibrinogen, chain A, domain 1"/>
    <property type="match status" value="1"/>
</dbReference>
<dbReference type="InterPro" id="IPR002181">
    <property type="entry name" value="Fibrinogen_a/b/g_C_dom"/>
</dbReference>
<dbReference type="InterPro" id="IPR050373">
    <property type="entry name" value="Fibrinogen_C-term_domain"/>
</dbReference>
<name>A0A8C5R7R0_9ANUR</name>
<reference evidence="2" key="2">
    <citation type="submission" date="2025-09" db="UniProtKB">
        <authorList>
            <consortium name="Ensembl"/>
        </authorList>
    </citation>
    <scope>IDENTIFICATION</scope>
</reference>
<dbReference type="Proteomes" id="UP000694569">
    <property type="component" value="Unplaced"/>
</dbReference>
<dbReference type="PANTHER" id="PTHR19143:SF422">
    <property type="entry name" value="FIBRINOGEN C-TERMINAL DOMAIN-CONTAINING PROTEIN"/>
    <property type="match status" value="1"/>
</dbReference>
<dbReference type="InterPro" id="IPR014716">
    <property type="entry name" value="Fibrinogen_a/b/g_C_1"/>
</dbReference>
<dbReference type="SUPFAM" id="SSF56496">
    <property type="entry name" value="Fibrinogen C-terminal domain-like"/>
    <property type="match status" value="1"/>
</dbReference>
<protein>
    <recommendedName>
        <fullName evidence="1">Fibrinogen C-terminal domain-containing protein</fullName>
    </recommendedName>
</protein>
<dbReference type="SMART" id="SM00186">
    <property type="entry name" value="FBG"/>
    <property type="match status" value="1"/>
</dbReference>
<evidence type="ECO:0000259" key="1">
    <source>
        <dbReference type="PROSITE" id="PS51406"/>
    </source>
</evidence>